<comment type="caution">
    <text evidence="2">The sequence shown here is derived from an EMBL/GenBank/DDBJ whole genome shotgun (WGS) entry which is preliminary data.</text>
</comment>
<dbReference type="OrthoDB" id="9801162at2"/>
<dbReference type="PANTHER" id="PTHR46438">
    <property type="entry name" value="ALPHA/BETA-HYDROLASES SUPERFAMILY PROTEIN"/>
    <property type="match status" value="1"/>
</dbReference>
<reference evidence="2 3" key="1">
    <citation type="submission" date="2018-02" db="EMBL/GenBank/DDBJ databases">
        <title>Genome sequences of Apibacter spp., gut symbionts of Asian honey bees.</title>
        <authorList>
            <person name="Kwong W.K."/>
            <person name="Steele M.I."/>
            <person name="Moran N.A."/>
        </authorList>
    </citation>
    <scope>NUCLEOTIDE SEQUENCE [LARGE SCALE GENOMIC DNA]</scope>
    <source>
        <strain evidence="3">wkB301</strain>
    </source>
</reference>
<accession>A0A2S8A773</accession>
<dbReference type="InterPro" id="IPR000073">
    <property type="entry name" value="AB_hydrolase_1"/>
</dbReference>
<evidence type="ECO:0000313" key="2">
    <source>
        <dbReference type="EMBL" id="PQL90409.1"/>
    </source>
</evidence>
<dbReference type="EMBL" id="PSZM01000046">
    <property type="protein sequence ID" value="PQL90409.1"/>
    <property type="molecule type" value="Genomic_DNA"/>
</dbReference>
<dbReference type="Pfam" id="PF00561">
    <property type="entry name" value="Abhydrolase_1"/>
    <property type="match status" value="1"/>
</dbReference>
<feature type="domain" description="AB hydrolase-1" evidence="1">
    <location>
        <begin position="20"/>
        <end position="238"/>
    </location>
</feature>
<dbReference type="PRINTS" id="PR00111">
    <property type="entry name" value="ABHYDROLASE"/>
</dbReference>
<dbReference type="Proteomes" id="UP000238042">
    <property type="component" value="Unassembled WGS sequence"/>
</dbReference>
<dbReference type="RefSeq" id="WP_105191780.1">
    <property type="nucleotide sequence ID" value="NZ_PSZM01000046.1"/>
</dbReference>
<evidence type="ECO:0000259" key="1">
    <source>
        <dbReference type="Pfam" id="PF00561"/>
    </source>
</evidence>
<keyword evidence="3" id="KW-1185">Reference proteome</keyword>
<gene>
    <name evidence="2" type="ORF">C4S77_10970</name>
</gene>
<name>A0A2S8A773_9FLAO</name>
<dbReference type="AlphaFoldDB" id="A0A2S8A773"/>
<dbReference type="SUPFAM" id="SSF53474">
    <property type="entry name" value="alpha/beta-Hydrolases"/>
    <property type="match status" value="1"/>
</dbReference>
<dbReference type="InterPro" id="IPR029058">
    <property type="entry name" value="AB_hydrolase_fold"/>
</dbReference>
<sequence length="254" mass="28780">MIFNFRKEKKHIYTEAGEGKPIVLLHGLMGGLSNFEHQIEFFSNHGYKVYFLELPLYSLSPLKTNILGLTGHVASFLKSIVKKPAILIGNSLGGHLALMLTLKKPECVDALVLTGSSGLYERSFGDTYPKRGSYEYIKNKSEEVFYDPKVATKELVDQVYETVSDRSKAIKTIQIARSAMKHNLSSELKNIQKDTCLIWGKQDNVTPPEVAVEFNECISKSQLFWIDKCGHSAMMEKPDEFNKILLKWLKDVNK</sequence>
<protein>
    <submittedName>
        <fullName evidence="2">Alpha/beta hydrolase</fullName>
    </submittedName>
</protein>
<organism evidence="2 3">
    <name type="scientific">Apibacter adventoris</name>
    <dbReference type="NCBI Taxonomy" id="1679466"/>
    <lineage>
        <taxon>Bacteria</taxon>
        <taxon>Pseudomonadati</taxon>
        <taxon>Bacteroidota</taxon>
        <taxon>Flavobacteriia</taxon>
        <taxon>Flavobacteriales</taxon>
        <taxon>Weeksellaceae</taxon>
        <taxon>Apibacter</taxon>
    </lineage>
</organism>
<dbReference type="PANTHER" id="PTHR46438:SF11">
    <property type="entry name" value="LIPASE-RELATED"/>
    <property type="match status" value="1"/>
</dbReference>
<dbReference type="GO" id="GO:0016787">
    <property type="term" value="F:hydrolase activity"/>
    <property type="evidence" value="ECO:0007669"/>
    <property type="project" value="UniProtKB-KW"/>
</dbReference>
<keyword evidence="2" id="KW-0378">Hydrolase</keyword>
<dbReference type="Gene3D" id="3.40.50.1820">
    <property type="entry name" value="alpha/beta hydrolase"/>
    <property type="match status" value="1"/>
</dbReference>
<evidence type="ECO:0000313" key="3">
    <source>
        <dbReference type="Proteomes" id="UP000238042"/>
    </source>
</evidence>
<proteinExistence type="predicted"/>